<proteinExistence type="predicted"/>
<dbReference type="Pfam" id="PF02348">
    <property type="entry name" value="CTP_transf_3"/>
    <property type="match status" value="1"/>
</dbReference>
<gene>
    <name evidence="1" type="ORF">UFOPK4237_01164</name>
</gene>
<dbReference type="EMBL" id="CAFBPZ010000083">
    <property type="protein sequence ID" value="CAB5040565.1"/>
    <property type="molecule type" value="Genomic_DNA"/>
</dbReference>
<dbReference type="CDD" id="cd02518">
    <property type="entry name" value="GT2_SpsF"/>
    <property type="match status" value="1"/>
</dbReference>
<dbReference type="InterPro" id="IPR029044">
    <property type="entry name" value="Nucleotide-diphossugar_trans"/>
</dbReference>
<dbReference type="AlphaFoldDB" id="A0A6J7SH32"/>
<reference evidence="1" key="1">
    <citation type="submission" date="2020-05" db="EMBL/GenBank/DDBJ databases">
        <authorList>
            <person name="Chiriac C."/>
            <person name="Salcher M."/>
            <person name="Ghai R."/>
            <person name="Kavagutti S V."/>
        </authorList>
    </citation>
    <scope>NUCLEOTIDE SEQUENCE</scope>
</reference>
<dbReference type="Gene3D" id="3.90.550.10">
    <property type="entry name" value="Spore Coat Polysaccharide Biosynthesis Protein SpsA, Chain A"/>
    <property type="match status" value="1"/>
</dbReference>
<dbReference type="PANTHER" id="PTHR42866:SF1">
    <property type="entry name" value="SPORE COAT POLYSACCHARIDE BIOSYNTHESIS PROTEIN SPSF"/>
    <property type="match status" value="1"/>
</dbReference>
<name>A0A6J7SH32_9ZZZZ</name>
<accession>A0A6J7SH32</accession>
<sequence length="263" mass="29223">MGEVVSQALPQVQYLAVVQARMSSTRFPGKVLALLEGKPMVLQQLVRVTLSEKISKVVVATSIDSSDDQLALVLESNGYDVIRGSLADVLDRYVQAIDLYNPQNIVRITADCPLISPKVIDQVITAFEEADVDYLSNTMTPTFPDGLDVEVVKATVLRRVGTLSTDPAEREHVTLGVYRNPQDFSIGNFSNPQDYSKLRWTVDTPEDFAFVSSVYADLYPENHAFEFEDILNYLERNPELVRTEHHAKRNAALDGLDTGAMNA</sequence>
<evidence type="ECO:0000313" key="1">
    <source>
        <dbReference type="EMBL" id="CAB5040565.1"/>
    </source>
</evidence>
<protein>
    <submittedName>
        <fullName evidence="1">Unannotated protein</fullName>
    </submittedName>
</protein>
<dbReference type="GO" id="GO:0005829">
    <property type="term" value="C:cytosol"/>
    <property type="evidence" value="ECO:0007669"/>
    <property type="project" value="TreeGrafter"/>
</dbReference>
<dbReference type="PANTHER" id="PTHR42866">
    <property type="entry name" value="3-DEOXY-MANNO-OCTULOSONATE CYTIDYLYLTRANSFERASE"/>
    <property type="match status" value="1"/>
</dbReference>
<organism evidence="1">
    <name type="scientific">freshwater metagenome</name>
    <dbReference type="NCBI Taxonomy" id="449393"/>
    <lineage>
        <taxon>unclassified sequences</taxon>
        <taxon>metagenomes</taxon>
        <taxon>ecological metagenomes</taxon>
    </lineage>
</organism>
<dbReference type="InterPro" id="IPR003329">
    <property type="entry name" value="Cytidylyl_trans"/>
</dbReference>
<dbReference type="SUPFAM" id="SSF53448">
    <property type="entry name" value="Nucleotide-diphospho-sugar transferases"/>
    <property type="match status" value="1"/>
</dbReference>